<dbReference type="HOGENOM" id="CLU_081129_0_0_1"/>
<evidence type="ECO:0000313" key="3">
    <source>
        <dbReference type="Proteomes" id="UP000011713"/>
    </source>
</evidence>
<feature type="region of interest" description="Disordered" evidence="1">
    <location>
        <begin position="1"/>
        <end position="48"/>
    </location>
</feature>
<reference evidence="3" key="1">
    <citation type="journal article" date="2010" name="Science">
        <title>Signatures of adaptation to obligate biotrophy in the Hyaloperonospora arabidopsidis genome.</title>
        <authorList>
            <person name="Baxter L."/>
            <person name="Tripathy S."/>
            <person name="Ishaque N."/>
            <person name="Boot N."/>
            <person name="Cabral A."/>
            <person name="Kemen E."/>
            <person name="Thines M."/>
            <person name="Ah-Fong A."/>
            <person name="Anderson R."/>
            <person name="Badejoko W."/>
            <person name="Bittner-Eddy P."/>
            <person name="Boore J.L."/>
            <person name="Chibucos M.C."/>
            <person name="Coates M."/>
            <person name="Dehal P."/>
            <person name="Delehaunty K."/>
            <person name="Dong S."/>
            <person name="Downton P."/>
            <person name="Dumas B."/>
            <person name="Fabro G."/>
            <person name="Fronick C."/>
            <person name="Fuerstenberg S.I."/>
            <person name="Fulton L."/>
            <person name="Gaulin E."/>
            <person name="Govers F."/>
            <person name="Hughes L."/>
            <person name="Humphray S."/>
            <person name="Jiang R.H."/>
            <person name="Judelson H."/>
            <person name="Kamoun S."/>
            <person name="Kyung K."/>
            <person name="Meijer H."/>
            <person name="Minx P."/>
            <person name="Morris P."/>
            <person name="Nelson J."/>
            <person name="Phuntumart V."/>
            <person name="Qutob D."/>
            <person name="Rehmany A."/>
            <person name="Rougon-Cardoso A."/>
            <person name="Ryden P."/>
            <person name="Torto-Alalibo T."/>
            <person name="Studholme D."/>
            <person name="Wang Y."/>
            <person name="Win J."/>
            <person name="Wood J."/>
            <person name="Clifton S.W."/>
            <person name="Rogers J."/>
            <person name="Van den Ackerveken G."/>
            <person name="Jones J.D."/>
            <person name="McDowell J.M."/>
            <person name="Beynon J."/>
            <person name="Tyler B.M."/>
        </authorList>
    </citation>
    <scope>NUCLEOTIDE SEQUENCE [LARGE SCALE GENOMIC DNA]</scope>
    <source>
        <strain evidence="3">Emoy2</strain>
    </source>
</reference>
<dbReference type="EnsemblProtists" id="HpaT811836">
    <property type="protein sequence ID" value="HpaP811836"/>
    <property type="gene ID" value="HpaG811836"/>
</dbReference>
<reference evidence="2" key="2">
    <citation type="submission" date="2015-06" db="UniProtKB">
        <authorList>
            <consortium name="EnsemblProtists"/>
        </authorList>
    </citation>
    <scope>IDENTIFICATION</scope>
    <source>
        <strain evidence="2">Emoy2</strain>
    </source>
</reference>
<dbReference type="EMBL" id="JH598053">
    <property type="status" value="NOT_ANNOTATED_CDS"/>
    <property type="molecule type" value="Genomic_DNA"/>
</dbReference>
<protein>
    <recommendedName>
        <fullName evidence="4">RxLR effector candidate protein</fullName>
    </recommendedName>
</protein>
<dbReference type="VEuPathDB" id="FungiDB:HpaG811836"/>
<evidence type="ECO:0000256" key="1">
    <source>
        <dbReference type="SAM" id="MobiDB-lite"/>
    </source>
</evidence>
<evidence type="ECO:0000313" key="2">
    <source>
        <dbReference type="EnsemblProtists" id="HpaP811836"/>
    </source>
</evidence>
<accession>M4BZ13</accession>
<feature type="region of interest" description="Disordered" evidence="1">
    <location>
        <begin position="106"/>
        <end position="191"/>
    </location>
</feature>
<evidence type="ECO:0008006" key="4">
    <source>
        <dbReference type="Google" id="ProtNLM"/>
    </source>
</evidence>
<dbReference type="OMA" id="QRTHEAG"/>
<proteinExistence type="predicted"/>
<dbReference type="InParanoid" id="M4BZ13"/>
<dbReference type="Proteomes" id="UP000011713">
    <property type="component" value="Unassembled WGS sequence"/>
</dbReference>
<keyword evidence="3" id="KW-1185">Reference proteome</keyword>
<dbReference type="AlphaFoldDB" id="M4BZ13"/>
<organism evidence="2 3">
    <name type="scientific">Hyaloperonospora arabidopsidis (strain Emoy2)</name>
    <name type="common">Downy mildew agent</name>
    <name type="synonym">Peronospora arabidopsidis</name>
    <dbReference type="NCBI Taxonomy" id="559515"/>
    <lineage>
        <taxon>Eukaryota</taxon>
        <taxon>Sar</taxon>
        <taxon>Stramenopiles</taxon>
        <taxon>Oomycota</taxon>
        <taxon>Peronosporomycetes</taxon>
        <taxon>Peronosporales</taxon>
        <taxon>Peronosporaceae</taxon>
        <taxon>Hyaloperonospora</taxon>
    </lineage>
</organism>
<feature type="compositionally biased region" description="Low complexity" evidence="1">
    <location>
        <begin position="148"/>
        <end position="173"/>
    </location>
</feature>
<name>M4BZ13_HYAAE</name>
<sequence length="215" mass="23040">MAGTQDSKAALASAGQSRASPGRGAYPARSPRSTTVVEDAPAHERGLAKEDKILAMLDALSSRMERMEASQIKLDEDERIPGAIESGFFASALGANLGAASMRIDELEQPEQKPPARASLERAPTPSQEYSLGPRVPPLPPQPHQMRARAPAAVPTTAEEHANSAYGAAHAAAQPPRYGDQQMHVKTPDARQRKLTVRKFDGTELYRGLGSGFYD</sequence>